<dbReference type="KEGG" id="mass:CR152_23680"/>
<evidence type="ECO:0000256" key="1">
    <source>
        <dbReference type="ARBA" id="ARBA00023015"/>
    </source>
</evidence>
<protein>
    <submittedName>
        <fullName evidence="5">MarR family transcriptional regulator</fullName>
    </submittedName>
</protein>
<keyword evidence="3" id="KW-0804">Transcription</keyword>
<dbReference type="Gene3D" id="1.10.10.10">
    <property type="entry name" value="Winged helix-like DNA-binding domain superfamily/Winged helix DNA-binding domain"/>
    <property type="match status" value="1"/>
</dbReference>
<keyword evidence="6" id="KW-1185">Reference proteome</keyword>
<dbReference type="EMBL" id="CP024608">
    <property type="protein sequence ID" value="ATQ77183.1"/>
    <property type="molecule type" value="Genomic_DNA"/>
</dbReference>
<dbReference type="InterPro" id="IPR036388">
    <property type="entry name" value="WH-like_DNA-bd_sf"/>
</dbReference>
<evidence type="ECO:0000256" key="3">
    <source>
        <dbReference type="ARBA" id="ARBA00023163"/>
    </source>
</evidence>
<dbReference type="Proteomes" id="UP000229897">
    <property type="component" value="Chromosome"/>
</dbReference>
<feature type="domain" description="HTH marR-type" evidence="4">
    <location>
        <begin position="1"/>
        <end position="140"/>
    </location>
</feature>
<reference evidence="5" key="1">
    <citation type="submission" date="2017-10" db="EMBL/GenBank/DDBJ databases">
        <title>Massilia psychrophilum sp. nov., a novel purple-pigmented bacterium isolated from Tianshan glacier, Xinjiang Municipality, China.</title>
        <authorList>
            <person name="Wang H."/>
        </authorList>
    </citation>
    <scope>NUCLEOTIDE SEQUENCE [LARGE SCALE GENOMIC DNA]</scope>
    <source>
        <strain evidence="5">B2</strain>
    </source>
</reference>
<dbReference type="GO" id="GO:0003700">
    <property type="term" value="F:DNA-binding transcription factor activity"/>
    <property type="evidence" value="ECO:0007669"/>
    <property type="project" value="InterPro"/>
</dbReference>
<keyword evidence="2" id="KW-0238">DNA-binding</keyword>
<organism evidence="5 6">
    <name type="scientific">Massilia violaceinigra</name>
    <dbReference type="NCBI Taxonomy" id="2045208"/>
    <lineage>
        <taxon>Bacteria</taxon>
        <taxon>Pseudomonadati</taxon>
        <taxon>Pseudomonadota</taxon>
        <taxon>Betaproteobacteria</taxon>
        <taxon>Burkholderiales</taxon>
        <taxon>Oxalobacteraceae</taxon>
        <taxon>Telluria group</taxon>
        <taxon>Massilia</taxon>
    </lineage>
</organism>
<dbReference type="InterPro" id="IPR039422">
    <property type="entry name" value="MarR/SlyA-like"/>
</dbReference>
<dbReference type="PANTHER" id="PTHR33164">
    <property type="entry name" value="TRANSCRIPTIONAL REGULATOR, MARR FAMILY"/>
    <property type="match status" value="1"/>
</dbReference>
<dbReference type="InterPro" id="IPR000835">
    <property type="entry name" value="HTH_MarR-typ"/>
</dbReference>
<name>A0A2D2DQF9_9BURK</name>
<dbReference type="PROSITE" id="PS01117">
    <property type="entry name" value="HTH_MARR_1"/>
    <property type="match status" value="1"/>
</dbReference>
<keyword evidence="1" id="KW-0805">Transcription regulation</keyword>
<dbReference type="SUPFAM" id="SSF46785">
    <property type="entry name" value="Winged helix' DNA-binding domain"/>
    <property type="match status" value="1"/>
</dbReference>
<proteinExistence type="predicted"/>
<dbReference type="SMART" id="SM00347">
    <property type="entry name" value="HTH_MARR"/>
    <property type="match status" value="1"/>
</dbReference>
<dbReference type="Pfam" id="PF12802">
    <property type="entry name" value="MarR_2"/>
    <property type="match status" value="1"/>
</dbReference>
<dbReference type="RefSeq" id="WP_099879126.1">
    <property type="nucleotide sequence ID" value="NZ_CP024608.1"/>
</dbReference>
<dbReference type="GO" id="GO:0003677">
    <property type="term" value="F:DNA binding"/>
    <property type="evidence" value="ECO:0007669"/>
    <property type="project" value="UniProtKB-KW"/>
</dbReference>
<dbReference type="InterPro" id="IPR036390">
    <property type="entry name" value="WH_DNA-bd_sf"/>
</dbReference>
<evidence type="ECO:0000256" key="2">
    <source>
        <dbReference type="ARBA" id="ARBA00023125"/>
    </source>
</evidence>
<evidence type="ECO:0000259" key="4">
    <source>
        <dbReference type="PROSITE" id="PS50995"/>
    </source>
</evidence>
<gene>
    <name evidence="5" type="ORF">CR152_23680</name>
</gene>
<dbReference type="OrthoDB" id="122135at2"/>
<dbReference type="AlphaFoldDB" id="A0A2D2DQF9"/>
<dbReference type="PROSITE" id="PS50995">
    <property type="entry name" value="HTH_MARR_2"/>
    <property type="match status" value="1"/>
</dbReference>
<dbReference type="GO" id="GO:0006950">
    <property type="term" value="P:response to stress"/>
    <property type="evidence" value="ECO:0007669"/>
    <property type="project" value="TreeGrafter"/>
</dbReference>
<accession>A0A2D2DQF9</accession>
<evidence type="ECO:0000313" key="5">
    <source>
        <dbReference type="EMBL" id="ATQ77183.1"/>
    </source>
</evidence>
<evidence type="ECO:0000313" key="6">
    <source>
        <dbReference type="Proteomes" id="UP000229897"/>
    </source>
</evidence>
<dbReference type="PANTHER" id="PTHR33164:SF43">
    <property type="entry name" value="HTH-TYPE TRANSCRIPTIONAL REPRESSOR YETL"/>
    <property type="match status" value="1"/>
</dbReference>
<dbReference type="InterPro" id="IPR023187">
    <property type="entry name" value="Tscrpt_reg_MarR-type_CS"/>
</dbReference>
<sequence>MSTKAMTDFGILLNVAFGTFKIQLHKRLAEKGFDDLGSSFGYVFRLLEAQPQSLKQVASALGITAQGALKVINDMVAKGYVERHEEPGDGRSKRLALTPRAVAAMAEAHRFHVQFERTLAAKFGADQVGVMRLILEHVHADASADGMATVRPF</sequence>